<accession>A0ABN2PVB4</accession>
<dbReference type="Gene3D" id="3.10.450.50">
    <property type="match status" value="1"/>
</dbReference>
<dbReference type="PANTHER" id="PTHR33747:SF1">
    <property type="entry name" value="ADENYLATE CYCLASE-ASSOCIATED CAP C-TERMINAL DOMAIN-CONTAINING PROTEIN"/>
    <property type="match status" value="1"/>
</dbReference>
<gene>
    <name evidence="3" type="ORF">GCM10009775_25440</name>
</gene>
<dbReference type="EMBL" id="BAAAOF010000005">
    <property type="protein sequence ID" value="GAA1932319.1"/>
    <property type="molecule type" value="Genomic_DNA"/>
</dbReference>
<dbReference type="SUPFAM" id="SSF54427">
    <property type="entry name" value="NTF2-like"/>
    <property type="match status" value="1"/>
</dbReference>
<feature type="domain" description="YchJ-like middle NTF2-like" evidence="2">
    <location>
        <begin position="32"/>
        <end position="123"/>
    </location>
</feature>
<reference evidence="3 4" key="1">
    <citation type="journal article" date="2019" name="Int. J. Syst. Evol. Microbiol.">
        <title>The Global Catalogue of Microorganisms (GCM) 10K type strain sequencing project: providing services to taxonomists for standard genome sequencing and annotation.</title>
        <authorList>
            <consortium name="The Broad Institute Genomics Platform"/>
            <consortium name="The Broad Institute Genome Sequencing Center for Infectious Disease"/>
            <person name="Wu L."/>
            <person name="Ma J."/>
        </authorList>
    </citation>
    <scope>NUCLEOTIDE SEQUENCE [LARGE SCALE GENOMIC DNA]</scope>
    <source>
        <strain evidence="3 4">JCM 14900</strain>
    </source>
</reference>
<organism evidence="3 4">
    <name type="scientific">Microbacterium aoyamense</name>
    <dbReference type="NCBI Taxonomy" id="344166"/>
    <lineage>
        <taxon>Bacteria</taxon>
        <taxon>Bacillati</taxon>
        <taxon>Actinomycetota</taxon>
        <taxon>Actinomycetes</taxon>
        <taxon>Micrococcales</taxon>
        <taxon>Microbacteriaceae</taxon>
        <taxon>Microbacterium</taxon>
    </lineage>
</organism>
<dbReference type="PANTHER" id="PTHR33747">
    <property type="entry name" value="UPF0225 PROTEIN SCO1677"/>
    <property type="match status" value="1"/>
</dbReference>
<evidence type="ECO:0000259" key="2">
    <source>
        <dbReference type="Pfam" id="PF17775"/>
    </source>
</evidence>
<proteinExistence type="inferred from homology"/>
<keyword evidence="4" id="KW-1185">Reference proteome</keyword>
<dbReference type="Proteomes" id="UP001501343">
    <property type="component" value="Unassembled WGS sequence"/>
</dbReference>
<comment type="caution">
    <text evidence="3">The sequence shown here is derived from an EMBL/GenBank/DDBJ whole genome shotgun (WGS) entry which is preliminary data.</text>
</comment>
<dbReference type="SUPFAM" id="SSF103642">
    <property type="entry name" value="Sec-C motif"/>
    <property type="match status" value="1"/>
</dbReference>
<comment type="similarity">
    <text evidence="1">Belongs to the UPF0225 family.</text>
</comment>
<evidence type="ECO:0000313" key="4">
    <source>
        <dbReference type="Proteomes" id="UP001501343"/>
    </source>
</evidence>
<evidence type="ECO:0000313" key="3">
    <source>
        <dbReference type="EMBL" id="GAA1932319.1"/>
    </source>
</evidence>
<dbReference type="InterPro" id="IPR023006">
    <property type="entry name" value="YchJ-like"/>
</dbReference>
<dbReference type="HAMAP" id="MF_00612">
    <property type="entry name" value="UPF0225"/>
    <property type="match status" value="1"/>
</dbReference>
<protein>
    <recommendedName>
        <fullName evidence="1">UPF0225 protein GCM10009775_25440</fullName>
    </recommendedName>
</protein>
<dbReference type="InterPro" id="IPR032710">
    <property type="entry name" value="NTF2-like_dom_sf"/>
</dbReference>
<name>A0ABN2PVB4_9MICO</name>
<dbReference type="Pfam" id="PF17775">
    <property type="entry name" value="YchJ_M-like"/>
    <property type="match status" value="1"/>
</dbReference>
<dbReference type="RefSeq" id="WP_248147768.1">
    <property type="nucleotide sequence ID" value="NZ_BAAAOF010000005.1"/>
</dbReference>
<dbReference type="InterPro" id="IPR048469">
    <property type="entry name" value="YchJ-like_M"/>
</dbReference>
<evidence type="ECO:0000256" key="1">
    <source>
        <dbReference type="HAMAP-Rule" id="MF_00612"/>
    </source>
</evidence>
<sequence length="126" mass="13930">MSPRAASPCPCGSGESFDGCCGPLLAGELAASPEALMRSRYVAYALGDLAYVARTWHPGTRPDVLEPTPGLHWTGLEVVAAEHGEKRGTVEFRARWREAGRAGEMHERSRFVRQSGRWWYLDGEVR</sequence>